<keyword evidence="6" id="KW-0472">Membrane</keyword>
<comment type="caution">
    <text evidence="9">The sequence shown here is derived from an EMBL/GenBank/DDBJ whole genome shotgun (WGS) entry which is preliminary data.</text>
</comment>
<dbReference type="GO" id="GO:0006643">
    <property type="term" value="P:membrane lipid metabolic process"/>
    <property type="evidence" value="ECO:0007669"/>
    <property type="project" value="TreeGrafter"/>
</dbReference>
<dbReference type="eggNOG" id="COG3000">
    <property type="taxonomic scope" value="Bacteria"/>
</dbReference>
<dbReference type="GO" id="GO:0012505">
    <property type="term" value="C:endomembrane system"/>
    <property type="evidence" value="ECO:0007669"/>
    <property type="project" value="UniProtKB-SubCell"/>
</dbReference>
<gene>
    <name evidence="9" type="ORF">BN381_110063</name>
</gene>
<dbReference type="GO" id="GO:0050479">
    <property type="term" value="F:glyceryl-ether monooxygenase activity"/>
    <property type="evidence" value="ECO:0007669"/>
    <property type="project" value="TreeGrafter"/>
</dbReference>
<dbReference type="Proteomes" id="UP000018291">
    <property type="component" value="Unassembled WGS sequence"/>
</dbReference>
<dbReference type="PANTHER" id="PTHR21624:SF1">
    <property type="entry name" value="ALKYLGLYCEROL MONOOXYGENASE"/>
    <property type="match status" value="1"/>
</dbReference>
<dbReference type="STRING" id="1229780.BN381_110063"/>
<dbReference type="Pfam" id="PF04116">
    <property type="entry name" value="FA_hydroxylase"/>
    <property type="match status" value="1"/>
</dbReference>
<dbReference type="InterPro" id="IPR006694">
    <property type="entry name" value="Fatty_acid_hydroxylase"/>
</dbReference>
<comment type="subcellular location">
    <subcellularLocation>
        <location evidence="1">Endomembrane system</location>
        <topology evidence="1">Multi-pass membrane protein</topology>
    </subcellularLocation>
</comment>
<feature type="domain" description="Fatty acid hydroxylase" evidence="8">
    <location>
        <begin position="169"/>
        <end position="300"/>
    </location>
</feature>
<name>R4Z1C5_9ACTN</name>
<feature type="region of interest" description="Disordered" evidence="7">
    <location>
        <begin position="353"/>
        <end position="373"/>
    </location>
</feature>
<evidence type="ECO:0000256" key="2">
    <source>
        <dbReference type="ARBA" id="ARBA00022692"/>
    </source>
</evidence>
<dbReference type="EMBL" id="CANL01000003">
    <property type="protein sequence ID" value="CCM62397.1"/>
    <property type="molecule type" value="Genomic_DNA"/>
</dbReference>
<accession>R4Z1C5</accession>
<dbReference type="HOGENOM" id="CLU_033631_1_0_11"/>
<evidence type="ECO:0000256" key="7">
    <source>
        <dbReference type="SAM" id="MobiDB-lite"/>
    </source>
</evidence>
<proteinExistence type="predicted"/>
<reference evidence="9 10" key="1">
    <citation type="journal article" date="2013" name="ISME J.">
        <title>Metabolic model for the filamentous 'Candidatus Microthrix parvicella' based on genomic and metagenomic analyses.</title>
        <authorList>
            <person name="Jon McIlroy S."/>
            <person name="Kristiansen R."/>
            <person name="Albertsen M."/>
            <person name="Michael Karst S."/>
            <person name="Rossetti S."/>
            <person name="Lund Nielsen J."/>
            <person name="Tandoi V."/>
            <person name="James Seviour R."/>
            <person name="Nielsen P.H."/>
        </authorList>
    </citation>
    <scope>NUCLEOTIDE SEQUENCE [LARGE SCALE GENOMIC DNA]</scope>
    <source>
        <strain evidence="9 10">RN1</strain>
    </source>
</reference>
<feature type="region of interest" description="Disordered" evidence="7">
    <location>
        <begin position="22"/>
        <end position="62"/>
    </location>
</feature>
<keyword evidence="10" id="KW-1185">Reference proteome</keyword>
<protein>
    <recommendedName>
        <fullName evidence="8">Fatty acid hydroxylase domain-containing protein</fullName>
    </recommendedName>
</protein>
<evidence type="ECO:0000256" key="1">
    <source>
        <dbReference type="ARBA" id="ARBA00004127"/>
    </source>
</evidence>
<dbReference type="PANTHER" id="PTHR21624">
    <property type="entry name" value="STEROL DESATURASE-RELATED PROTEIN"/>
    <property type="match status" value="1"/>
</dbReference>
<keyword evidence="4" id="KW-0560">Oxidoreductase</keyword>
<sequence>MPGPRGLGPSVPICRAALRDKLRSMRIRRSSSRRSKRPITQAPSSPHASPIHPPSGGTPAAIDPKQAAIILPAFVITMAAEALVLKNRPKRTFGDLDGATRDELSDPSLPADPLVPVGYETRDTVASLGMLAGNLVANAAVFGLTHRIDRWAYRHRVANLGSTRFGFTGAMMAWDFLYYWDHRWMHEVRLLWANHVSHHSSERYNLSTALRQPWSGILTHWVFLPMPLLGFTPAMTSKAGLYNLLYQYWVHTEAIDRLPAPVEAVMNTASHHRVHHGANPQYLDKNYAGIFIVWDKLFGTFEPEVRKVKYGLTKNIDTFNPMRIAYHEFADIARDIRAATGVRNKLGHIFGRPGWTPSGRRAGTGPVTVTTAD</sequence>
<keyword evidence="5" id="KW-0443">Lipid metabolism</keyword>
<evidence type="ECO:0000256" key="5">
    <source>
        <dbReference type="ARBA" id="ARBA00023098"/>
    </source>
</evidence>
<evidence type="ECO:0000256" key="4">
    <source>
        <dbReference type="ARBA" id="ARBA00023002"/>
    </source>
</evidence>
<feature type="compositionally biased region" description="Basic residues" evidence="7">
    <location>
        <begin position="24"/>
        <end position="37"/>
    </location>
</feature>
<evidence type="ECO:0000313" key="9">
    <source>
        <dbReference type="EMBL" id="CCM62397.1"/>
    </source>
</evidence>
<keyword evidence="2" id="KW-0812">Transmembrane</keyword>
<evidence type="ECO:0000256" key="3">
    <source>
        <dbReference type="ARBA" id="ARBA00022989"/>
    </source>
</evidence>
<organism evidence="9 10">
    <name type="scientific">Candidatus Neomicrothrix parvicella RN1</name>
    <dbReference type="NCBI Taxonomy" id="1229780"/>
    <lineage>
        <taxon>Bacteria</taxon>
        <taxon>Bacillati</taxon>
        <taxon>Actinomycetota</taxon>
        <taxon>Acidimicrobiia</taxon>
        <taxon>Acidimicrobiales</taxon>
        <taxon>Microthrixaceae</taxon>
        <taxon>Candidatus Neomicrothrix</taxon>
    </lineage>
</organism>
<evidence type="ECO:0000259" key="8">
    <source>
        <dbReference type="Pfam" id="PF04116"/>
    </source>
</evidence>
<evidence type="ECO:0000256" key="6">
    <source>
        <dbReference type="ARBA" id="ARBA00023136"/>
    </source>
</evidence>
<dbReference type="GO" id="GO:0008610">
    <property type="term" value="P:lipid biosynthetic process"/>
    <property type="evidence" value="ECO:0007669"/>
    <property type="project" value="InterPro"/>
</dbReference>
<dbReference type="InterPro" id="IPR051689">
    <property type="entry name" value="Sterol_desaturase/TMEM195"/>
</dbReference>
<dbReference type="AlphaFoldDB" id="R4Z1C5"/>
<keyword evidence="3" id="KW-1133">Transmembrane helix</keyword>
<dbReference type="GO" id="GO:0005506">
    <property type="term" value="F:iron ion binding"/>
    <property type="evidence" value="ECO:0007669"/>
    <property type="project" value="InterPro"/>
</dbReference>
<evidence type="ECO:0000313" key="10">
    <source>
        <dbReference type="Proteomes" id="UP000018291"/>
    </source>
</evidence>
<dbReference type="GO" id="GO:0016020">
    <property type="term" value="C:membrane"/>
    <property type="evidence" value="ECO:0007669"/>
    <property type="project" value="GOC"/>
</dbReference>